<evidence type="ECO:0000313" key="3">
    <source>
        <dbReference type="Proteomes" id="UP000683925"/>
    </source>
</evidence>
<dbReference type="EMBL" id="CAJJDP010000001">
    <property type="protein sequence ID" value="CAD8132023.1"/>
    <property type="molecule type" value="Genomic_DNA"/>
</dbReference>
<evidence type="ECO:0008006" key="4">
    <source>
        <dbReference type="Google" id="ProtNLM"/>
    </source>
</evidence>
<keyword evidence="1" id="KW-1133">Transmembrane helix</keyword>
<gene>
    <name evidence="2" type="ORF">POCTA_138.1.T0030223</name>
</gene>
<feature type="transmembrane region" description="Helical" evidence="1">
    <location>
        <begin position="6"/>
        <end position="27"/>
    </location>
</feature>
<evidence type="ECO:0000313" key="2">
    <source>
        <dbReference type="EMBL" id="CAD8132023.1"/>
    </source>
</evidence>
<protein>
    <recommendedName>
        <fullName evidence="4">Transmembrane protein</fullName>
    </recommendedName>
</protein>
<reference evidence="2" key="1">
    <citation type="submission" date="2021-01" db="EMBL/GenBank/DDBJ databases">
        <authorList>
            <consortium name="Genoscope - CEA"/>
            <person name="William W."/>
        </authorList>
    </citation>
    <scope>NUCLEOTIDE SEQUENCE</scope>
</reference>
<sequence>MKENLIFNLLLYSITLLFYLFTQIDLFQFIKSNNIIHAIENKLKLNFNQLIQKQVVQFKSNNAVYVSFIKEIIQNEIQHNHYLQNETNALIFLTILQKISRVTFKLCLSSINLNVSN</sequence>
<keyword evidence="3" id="KW-1185">Reference proteome</keyword>
<organism evidence="2 3">
    <name type="scientific">Paramecium octaurelia</name>
    <dbReference type="NCBI Taxonomy" id="43137"/>
    <lineage>
        <taxon>Eukaryota</taxon>
        <taxon>Sar</taxon>
        <taxon>Alveolata</taxon>
        <taxon>Ciliophora</taxon>
        <taxon>Intramacronucleata</taxon>
        <taxon>Oligohymenophorea</taxon>
        <taxon>Peniculida</taxon>
        <taxon>Parameciidae</taxon>
        <taxon>Paramecium</taxon>
    </lineage>
</organism>
<comment type="caution">
    <text evidence="2">The sequence shown here is derived from an EMBL/GenBank/DDBJ whole genome shotgun (WGS) entry which is preliminary data.</text>
</comment>
<keyword evidence="1" id="KW-0472">Membrane</keyword>
<evidence type="ECO:0000256" key="1">
    <source>
        <dbReference type="SAM" id="Phobius"/>
    </source>
</evidence>
<dbReference type="AlphaFoldDB" id="A0A8S1RXB3"/>
<proteinExistence type="predicted"/>
<name>A0A8S1RXB3_PAROT</name>
<keyword evidence="1" id="KW-0812">Transmembrane</keyword>
<accession>A0A8S1RXB3</accession>
<dbReference type="Proteomes" id="UP000683925">
    <property type="component" value="Unassembled WGS sequence"/>
</dbReference>